<keyword evidence="3" id="KW-0407">Ion channel</keyword>
<keyword evidence="3" id="KW-0406">Ion transport</keyword>
<protein>
    <submittedName>
        <fullName evidence="3">K+ channel tetramerization domain-containing protein</fullName>
    </submittedName>
</protein>
<sequence length="372" mass="43522">MEPEMEHNKRHKTNPRELEKKEKEDVSSFEILKDQMETLQHTLTKTMRSIEADKEELMAMERAWNDLREKVKQDVERQKDVIKFNVGGTTIETTKETLQRVPDTYFTAMLSELHRYQSQDGYYFIDRDPEMFKIIISYLRRGRIDTQGLSREEIRKLNEELDYFSIGKRVDNCSLLSEEHEDFIFDKCVGGGEKLGPLLYRGSTDGLTFKAMRDRCRGKRFLLYIIRPKYSTELLALYSSYETGQDCMLAFILCGKNEFPLTILECRDGEAARWHETENYLGEVRFYDDRNGWLCLDVRDLEETFLLPDGVAGVDHVFSKMNDPVESIEVYTLQERNIEHATKVSIPSVVRVSTYMDASLLTAKEFTGYMID</sequence>
<evidence type="ECO:0000259" key="2">
    <source>
        <dbReference type="PROSITE" id="PS50097"/>
    </source>
</evidence>
<dbReference type="PANTHER" id="PTHR11145:SF8">
    <property type="entry name" value="RE57120P"/>
    <property type="match status" value="1"/>
</dbReference>
<proteinExistence type="predicted"/>
<name>A0A2P6N5U5_9EUKA</name>
<dbReference type="Gene3D" id="3.30.710.10">
    <property type="entry name" value="Potassium Channel Kv1.1, Chain A"/>
    <property type="match status" value="1"/>
</dbReference>
<evidence type="ECO:0000256" key="1">
    <source>
        <dbReference type="SAM" id="MobiDB-lite"/>
    </source>
</evidence>
<evidence type="ECO:0000313" key="4">
    <source>
        <dbReference type="Proteomes" id="UP000241769"/>
    </source>
</evidence>
<dbReference type="InterPro" id="IPR045068">
    <property type="entry name" value="BACURD1-3"/>
</dbReference>
<keyword evidence="3" id="KW-0813">Transport</keyword>
<dbReference type="STRING" id="1890364.A0A2P6N5U5"/>
<reference evidence="3 4" key="1">
    <citation type="journal article" date="2018" name="Genome Biol. Evol.">
        <title>Multiple Roots of Fruiting Body Formation in Amoebozoa.</title>
        <authorList>
            <person name="Hillmann F."/>
            <person name="Forbes G."/>
            <person name="Novohradska S."/>
            <person name="Ferling I."/>
            <person name="Riege K."/>
            <person name="Groth M."/>
            <person name="Westermann M."/>
            <person name="Marz M."/>
            <person name="Spaller T."/>
            <person name="Winckler T."/>
            <person name="Schaap P."/>
            <person name="Glockner G."/>
        </authorList>
    </citation>
    <scope>NUCLEOTIDE SEQUENCE [LARGE SCALE GENOMIC DNA]</scope>
    <source>
        <strain evidence="3 4">Jena</strain>
    </source>
</reference>
<dbReference type="InterPro" id="IPR000210">
    <property type="entry name" value="BTB/POZ_dom"/>
</dbReference>
<dbReference type="CDD" id="cd18316">
    <property type="entry name" value="BTB_POZ_KCTD-like"/>
    <property type="match status" value="1"/>
</dbReference>
<dbReference type="InterPro" id="IPR003131">
    <property type="entry name" value="T1-type_BTB"/>
</dbReference>
<comment type="caution">
    <text evidence="3">The sequence shown here is derived from an EMBL/GenBank/DDBJ whole genome shotgun (WGS) entry which is preliminary data.</text>
</comment>
<dbReference type="SMART" id="SM00225">
    <property type="entry name" value="BTB"/>
    <property type="match status" value="1"/>
</dbReference>
<dbReference type="EMBL" id="MDYQ01000188">
    <property type="protein sequence ID" value="PRP79313.1"/>
    <property type="molecule type" value="Genomic_DNA"/>
</dbReference>
<dbReference type="AlphaFoldDB" id="A0A2P6N5U5"/>
<dbReference type="PROSITE" id="PS50097">
    <property type="entry name" value="BTB"/>
    <property type="match status" value="1"/>
</dbReference>
<dbReference type="PANTHER" id="PTHR11145">
    <property type="entry name" value="BTB/POZ DOMAIN-CONTAINING ADAPTER FOR CUL3-MEDIATED RHOA DEGRADATION PROTEIN FAMILY MEMBER"/>
    <property type="match status" value="1"/>
</dbReference>
<dbReference type="Proteomes" id="UP000241769">
    <property type="component" value="Unassembled WGS sequence"/>
</dbReference>
<dbReference type="GO" id="GO:0034220">
    <property type="term" value="P:monoatomic ion transmembrane transport"/>
    <property type="evidence" value="ECO:0007669"/>
    <property type="project" value="UniProtKB-KW"/>
</dbReference>
<dbReference type="Pfam" id="PF02214">
    <property type="entry name" value="BTB_2"/>
    <property type="match status" value="1"/>
</dbReference>
<accession>A0A2P6N5U5</accession>
<dbReference type="SUPFAM" id="SSF54695">
    <property type="entry name" value="POZ domain"/>
    <property type="match status" value="1"/>
</dbReference>
<dbReference type="InterPro" id="IPR011333">
    <property type="entry name" value="SKP1/BTB/POZ_sf"/>
</dbReference>
<dbReference type="InParanoid" id="A0A2P6N5U5"/>
<feature type="compositionally biased region" description="Basic and acidic residues" evidence="1">
    <location>
        <begin position="14"/>
        <end position="26"/>
    </location>
</feature>
<feature type="domain" description="BTB" evidence="2">
    <location>
        <begin position="80"/>
        <end position="148"/>
    </location>
</feature>
<keyword evidence="4" id="KW-1185">Reference proteome</keyword>
<organism evidence="3 4">
    <name type="scientific">Planoprotostelium fungivorum</name>
    <dbReference type="NCBI Taxonomy" id="1890364"/>
    <lineage>
        <taxon>Eukaryota</taxon>
        <taxon>Amoebozoa</taxon>
        <taxon>Evosea</taxon>
        <taxon>Variosea</taxon>
        <taxon>Cavosteliida</taxon>
        <taxon>Cavosteliaceae</taxon>
        <taxon>Planoprotostelium</taxon>
    </lineage>
</organism>
<dbReference type="OrthoDB" id="2414723at2759"/>
<feature type="region of interest" description="Disordered" evidence="1">
    <location>
        <begin position="1"/>
        <end position="26"/>
    </location>
</feature>
<gene>
    <name evidence="3" type="ORF">PROFUN_13007</name>
</gene>
<evidence type="ECO:0000313" key="3">
    <source>
        <dbReference type="EMBL" id="PRP79313.1"/>
    </source>
</evidence>
<dbReference type="GO" id="GO:0051260">
    <property type="term" value="P:protein homooligomerization"/>
    <property type="evidence" value="ECO:0007669"/>
    <property type="project" value="InterPro"/>
</dbReference>